<comment type="similarity">
    <text evidence="1">Belongs to the metallophosphoesterase superfamily. YfcE family.</text>
</comment>
<gene>
    <name evidence="3" type="ORF">SAMN05421790_101397</name>
</gene>
<keyword evidence="4" id="KW-1185">Reference proteome</keyword>
<evidence type="ECO:0000256" key="1">
    <source>
        <dbReference type="ARBA" id="ARBA00008950"/>
    </source>
</evidence>
<dbReference type="SUPFAM" id="SSF56300">
    <property type="entry name" value="Metallo-dependent phosphatases"/>
    <property type="match status" value="1"/>
</dbReference>
<dbReference type="Proteomes" id="UP000186795">
    <property type="component" value="Unassembled WGS sequence"/>
</dbReference>
<feature type="domain" description="Calcineurin-like phosphoesterase" evidence="2">
    <location>
        <begin position="6"/>
        <end position="176"/>
    </location>
</feature>
<dbReference type="Gene3D" id="3.60.21.10">
    <property type="match status" value="1"/>
</dbReference>
<dbReference type="GO" id="GO:0005737">
    <property type="term" value="C:cytoplasm"/>
    <property type="evidence" value="ECO:0007669"/>
    <property type="project" value="TreeGrafter"/>
</dbReference>
<reference evidence="4" key="1">
    <citation type="submission" date="2017-01" db="EMBL/GenBank/DDBJ databases">
        <authorList>
            <person name="Varghese N."/>
            <person name="Submissions S."/>
        </authorList>
    </citation>
    <scope>NUCLEOTIDE SEQUENCE [LARGE SCALE GENOMIC DNA]</scope>
    <source>
        <strain evidence="4">DSM 45196</strain>
    </source>
</reference>
<dbReference type="PANTHER" id="PTHR42850">
    <property type="entry name" value="METALLOPHOSPHOESTERASE"/>
    <property type="match status" value="1"/>
</dbReference>
<dbReference type="EMBL" id="FTOD01000001">
    <property type="protein sequence ID" value="SIS40940.1"/>
    <property type="molecule type" value="Genomic_DNA"/>
</dbReference>
<dbReference type="PIRSF" id="PIRSF000883">
    <property type="entry name" value="Pesterase_MJ0912"/>
    <property type="match status" value="1"/>
</dbReference>
<evidence type="ECO:0000313" key="3">
    <source>
        <dbReference type="EMBL" id="SIS40940.1"/>
    </source>
</evidence>
<dbReference type="PANTHER" id="PTHR42850:SF2">
    <property type="entry name" value="BLL5683 PROTEIN"/>
    <property type="match status" value="1"/>
</dbReference>
<dbReference type="InterPro" id="IPR050126">
    <property type="entry name" value="Ap4A_hydrolase"/>
</dbReference>
<accession>A0A1N7IV70</accession>
<organism evidence="3 4">
    <name type="scientific">Kroppenstedtia eburnea</name>
    <dbReference type="NCBI Taxonomy" id="714067"/>
    <lineage>
        <taxon>Bacteria</taxon>
        <taxon>Bacillati</taxon>
        <taxon>Bacillota</taxon>
        <taxon>Bacilli</taxon>
        <taxon>Bacillales</taxon>
        <taxon>Thermoactinomycetaceae</taxon>
        <taxon>Kroppenstedtia</taxon>
    </lineage>
</organism>
<evidence type="ECO:0000313" key="4">
    <source>
        <dbReference type="Proteomes" id="UP000186795"/>
    </source>
</evidence>
<proteinExistence type="inferred from homology"/>
<dbReference type="Pfam" id="PF12850">
    <property type="entry name" value="Metallophos_2"/>
    <property type="match status" value="1"/>
</dbReference>
<dbReference type="InterPro" id="IPR011152">
    <property type="entry name" value="Pesterase_MJ0912"/>
</dbReference>
<protein>
    <submittedName>
        <fullName evidence="3">Calcineurin-like phosphoesterase superfamily domain-containing protein</fullName>
    </submittedName>
</protein>
<dbReference type="GO" id="GO:0016791">
    <property type="term" value="F:phosphatase activity"/>
    <property type="evidence" value="ECO:0007669"/>
    <property type="project" value="TreeGrafter"/>
</dbReference>
<evidence type="ECO:0000259" key="2">
    <source>
        <dbReference type="Pfam" id="PF12850"/>
    </source>
</evidence>
<dbReference type="InterPro" id="IPR024654">
    <property type="entry name" value="Calcineurin-like_PHP_lpxH"/>
</dbReference>
<dbReference type="AlphaFoldDB" id="A0A1N7IV70"/>
<name>A0A1N7IV70_9BACL</name>
<dbReference type="InterPro" id="IPR029052">
    <property type="entry name" value="Metallo-depent_PP-like"/>
</dbReference>
<sequence length="226" mass="25979">MRTTSPDLIFSLGDVVQRGPQPKECLDMLKALSPSVMLRGNHEHLLTRFPQPGQKPGSFKEKLAYRSIRYDKRWLSSEELQWLANLPLTRKPVLEGIQIECFHATPDSLTDVVWPWASMEELDTMRSCNRTHLVMYGHVHHAFIRQARDFTVVNTGSVGLPFDGDPRASYALIDLHGKDASVQLRRVDYDREKAIQIAVDRSMPDVELFAEGLRTARYPYFQKVKR</sequence>